<organism evidence="2 3">
    <name type="scientific">Candidatus Onthousia excrementipullorum</name>
    <dbReference type="NCBI Taxonomy" id="2840884"/>
    <lineage>
        <taxon>Bacteria</taxon>
        <taxon>Bacillati</taxon>
        <taxon>Bacillota</taxon>
        <taxon>Bacilli</taxon>
        <taxon>Candidatus Onthousia</taxon>
    </lineage>
</organism>
<feature type="transmembrane region" description="Helical" evidence="1">
    <location>
        <begin position="47"/>
        <end position="66"/>
    </location>
</feature>
<gene>
    <name evidence="2" type="ORF">IAB38_04130</name>
</gene>
<comment type="caution">
    <text evidence="2">The sequence shown here is derived from an EMBL/GenBank/DDBJ whole genome shotgun (WGS) entry which is preliminary data.</text>
</comment>
<evidence type="ECO:0000313" key="2">
    <source>
        <dbReference type="EMBL" id="HIR59218.1"/>
    </source>
</evidence>
<reference evidence="2" key="1">
    <citation type="submission" date="2020-10" db="EMBL/GenBank/DDBJ databases">
        <authorList>
            <person name="Gilroy R."/>
        </authorList>
    </citation>
    <scope>NUCLEOTIDE SEQUENCE</scope>
    <source>
        <strain evidence="2">CHK184-20233</strain>
    </source>
</reference>
<dbReference type="EMBL" id="DVHC01000043">
    <property type="protein sequence ID" value="HIR59218.1"/>
    <property type="molecule type" value="Genomic_DNA"/>
</dbReference>
<keyword evidence="1" id="KW-0812">Transmembrane</keyword>
<protein>
    <recommendedName>
        <fullName evidence="4">PrgI family protein</fullName>
    </recommendedName>
</protein>
<evidence type="ECO:0000313" key="3">
    <source>
        <dbReference type="Proteomes" id="UP000824232"/>
    </source>
</evidence>
<keyword evidence="1" id="KW-0472">Membrane</keyword>
<accession>A0A9D1DUI2</accession>
<evidence type="ECO:0008006" key="4">
    <source>
        <dbReference type="Google" id="ProtNLM"/>
    </source>
</evidence>
<sequence length="108" mass="12348">MNDNYLIPANTKSGQLILGYFKPFDLILLGTGVLITLVLLTMLPMNYTWQVIVVVAPGLLCAFLVIPVPNYHNILTIIIEAYTFFTGRRRYIWKGWCVKDVKDVQNNK</sequence>
<keyword evidence="1" id="KW-1133">Transmembrane helix</keyword>
<dbReference type="AlphaFoldDB" id="A0A9D1DUI2"/>
<feature type="transmembrane region" description="Helical" evidence="1">
    <location>
        <begin position="20"/>
        <end position="40"/>
    </location>
</feature>
<dbReference type="Proteomes" id="UP000824232">
    <property type="component" value="Unassembled WGS sequence"/>
</dbReference>
<reference evidence="2" key="2">
    <citation type="journal article" date="2021" name="PeerJ">
        <title>Extensive microbial diversity within the chicken gut microbiome revealed by metagenomics and culture.</title>
        <authorList>
            <person name="Gilroy R."/>
            <person name="Ravi A."/>
            <person name="Getino M."/>
            <person name="Pursley I."/>
            <person name="Horton D.L."/>
            <person name="Alikhan N.F."/>
            <person name="Baker D."/>
            <person name="Gharbi K."/>
            <person name="Hall N."/>
            <person name="Watson M."/>
            <person name="Adriaenssens E.M."/>
            <person name="Foster-Nyarko E."/>
            <person name="Jarju S."/>
            <person name="Secka A."/>
            <person name="Antonio M."/>
            <person name="Oren A."/>
            <person name="Chaudhuri R.R."/>
            <person name="La Ragione R."/>
            <person name="Hildebrand F."/>
            <person name="Pallen M.J."/>
        </authorList>
    </citation>
    <scope>NUCLEOTIDE SEQUENCE</scope>
    <source>
        <strain evidence="2">CHK184-20233</strain>
    </source>
</reference>
<name>A0A9D1DUI2_9FIRM</name>
<proteinExistence type="predicted"/>
<evidence type="ECO:0000256" key="1">
    <source>
        <dbReference type="SAM" id="Phobius"/>
    </source>
</evidence>